<organism evidence="2 3">
    <name type="scientific">Vulcaniibacterium thermophilum</name>
    <dbReference type="NCBI Taxonomy" id="1169913"/>
    <lineage>
        <taxon>Bacteria</taxon>
        <taxon>Pseudomonadati</taxon>
        <taxon>Pseudomonadota</taxon>
        <taxon>Gammaproteobacteria</taxon>
        <taxon>Lysobacterales</taxon>
        <taxon>Lysobacteraceae</taxon>
        <taxon>Vulcaniibacterium</taxon>
    </lineage>
</organism>
<feature type="region of interest" description="Disordered" evidence="1">
    <location>
        <begin position="169"/>
        <end position="189"/>
    </location>
</feature>
<protein>
    <submittedName>
        <fullName evidence="2">Uncharacterized protein</fullName>
    </submittedName>
</protein>
<evidence type="ECO:0000313" key="2">
    <source>
        <dbReference type="EMBL" id="GHE29922.1"/>
    </source>
</evidence>
<dbReference type="Proteomes" id="UP000636453">
    <property type="component" value="Unassembled WGS sequence"/>
</dbReference>
<reference evidence="2" key="1">
    <citation type="journal article" date="2014" name="Int. J. Syst. Evol. Microbiol.">
        <title>Complete genome sequence of Corynebacterium casei LMG S-19264T (=DSM 44701T), isolated from a smear-ripened cheese.</title>
        <authorList>
            <consortium name="US DOE Joint Genome Institute (JGI-PGF)"/>
            <person name="Walter F."/>
            <person name="Albersmeier A."/>
            <person name="Kalinowski J."/>
            <person name="Ruckert C."/>
        </authorList>
    </citation>
    <scope>NUCLEOTIDE SEQUENCE</scope>
    <source>
        <strain evidence="2">KCTC 32020</strain>
    </source>
</reference>
<name>A0A919DAT0_9GAMM</name>
<gene>
    <name evidence="2" type="ORF">GCM10007167_09730</name>
</gene>
<accession>A0A919DAT0</accession>
<keyword evidence="3" id="KW-1185">Reference proteome</keyword>
<dbReference type="EMBL" id="BNCF01000004">
    <property type="protein sequence ID" value="GHE29922.1"/>
    <property type="molecule type" value="Genomic_DNA"/>
</dbReference>
<comment type="caution">
    <text evidence="2">The sequence shown here is derived from an EMBL/GenBank/DDBJ whole genome shotgun (WGS) entry which is preliminary data.</text>
</comment>
<proteinExistence type="predicted"/>
<dbReference type="AlphaFoldDB" id="A0A919DAT0"/>
<reference evidence="2" key="2">
    <citation type="submission" date="2020-09" db="EMBL/GenBank/DDBJ databases">
        <authorList>
            <person name="Sun Q."/>
            <person name="Kim S."/>
        </authorList>
    </citation>
    <scope>NUCLEOTIDE SEQUENCE</scope>
    <source>
        <strain evidence="2">KCTC 32020</strain>
    </source>
</reference>
<feature type="compositionally biased region" description="Pro residues" evidence="1">
    <location>
        <begin position="170"/>
        <end position="185"/>
    </location>
</feature>
<sequence>MAMLAVVILIVVALAGLLIYDALRDNPRMASQTRAAPQLAEAREALIGHAKAEWCRLQTGTVADHLPCPDTGTSEGQAAATCAGTVRGRLPWRTLGLPPVRDAAGECLWYERGPGGARVIAPGAAQGAQVRDAAAGAPVCGGNYDPAQYVEGGNDIALAIAAADLAPPSGCAPPAPPPPPPPPSSNPSCVSAANTLLSKVSGNSNLCRQGGNRVAPECTGAANQIAINNCGCRPAADAFVNPPCLNNLNPPQCQAAIASLQGCG</sequence>
<evidence type="ECO:0000313" key="3">
    <source>
        <dbReference type="Proteomes" id="UP000636453"/>
    </source>
</evidence>
<evidence type="ECO:0000256" key="1">
    <source>
        <dbReference type="SAM" id="MobiDB-lite"/>
    </source>
</evidence>